<evidence type="ECO:0000313" key="4">
    <source>
        <dbReference type="Proteomes" id="UP000239648"/>
    </source>
</evidence>
<reference evidence="1 4" key="1">
    <citation type="submission" date="2018-02" db="EMBL/GenBank/DDBJ databases">
        <title>Deep subsurface shale carbon reservoir microbial communities from Ohio and West Virginia, USA.</title>
        <authorList>
            <person name="Wrighton K."/>
        </authorList>
    </citation>
    <scope>NUCLEOTIDE SEQUENCE [LARGE SCALE GENOMIC DNA]</scope>
    <source>
        <strain evidence="1 4">UTICA-S1B6</strain>
    </source>
</reference>
<gene>
    <name evidence="2" type="ORF">B0H24_100520</name>
    <name evidence="1" type="ORF">BY455_10520</name>
</gene>
<dbReference type="Proteomes" id="UP000239446">
    <property type="component" value="Unassembled WGS sequence"/>
</dbReference>
<evidence type="ECO:0000313" key="1">
    <source>
        <dbReference type="EMBL" id="PPK52467.1"/>
    </source>
</evidence>
<accession>A0A2S6G890</accession>
<name>A0A2S6G890_9GAMM</name>
<dbReference type="AlphaFoldDB" id="A0A2S6G890"/>
<organism evidence="2 3">
    <name type="scientific">Marinobacter persicus</name>
    <dbReference type="NCBI Taxonomy" id="930118"/>
    <lineage>
        <taxon>Bacteria</taxon>
        <taxon>Pseudomonadati</taxon>
        <taxon>Pseudomonadota</taxon>
        <taxon>Gammaproteobacteria</taxon>
        <taxon>Pseudomonadales</taxon>
        <taxon>Marinobacteraceae</taxon>
        <taxon>Marinobacter</taxon>
    </lineage>
</organism>
<evidence type="ECO:0000313" key="2">
    <source>
        <dbReference type="EMBL" id="PPK55439.1"/>
    </source>
</evidence>
<reference evidence="2 3" key="2">
    <citation type="submission" date="2018-02" db="EMBL/GenBank/DDBJ databases">
        <title>Subsurface microbial communities from deep shales in Ohio and West Virginia, USA.</title>
        <authorList>
            <person name="Wrighton K."/>
        </authorList>
    </citation>
    <scope>NUCLEOTIDE SEQUENCE [LARGE SCALE GENOMIC DNA]</scope>
    <source>
        <strain evidence="2 3">UTICA-S1B9</strain>
    </source>
</reference>
<dbReference type="RefSeq" id="WP_104415390.1">
    <property type="nucleotide sequence ID" value="NZ_PTIT01000005.1"/>
</dbReference>
<dbReference type="Proteomes" id="UP000239648">
    <property type="component" value="Unassembled WGS sequence"/>
</dbReference>
<dbReference type="OrthoDB" id="9810649at2"/>
<evidence type="ECO:0000313" key="3">
    <source>
        <dbReference type="Proteomes" id="UP000239446"/>
    </source>
</evidence>
<protein>
    <recommendedName>
        <fullName evidence="5">Acetyltransferase</fullName>
    </recommendedName>
</protein>
<dbReference type="EMBL" id="PTIT01000005">
    <property type="protein sequence ID" value="PPK52467.1"/>
    <property type="molecule type" value="Genomic_DNA"/>
</dbReference>
<evidence type="ECO:0008006" key="5">
    <source>
        <dbReference type="Google" id="ProtNLM"/>
    </source>
</evidence>
<comment type="caution">
    <text evidence="2">The sequence shown here is derived from an EMBL/GenBank/DDBJ whole genome shotgun (WGS) entry which is preliminary data.</text>
</comment>
<proteinExistence type="predicted"/>
<sequence length="69" mass="7920">MFVADKSNGHLIEVLDTASLFDPHVDRIEGRLHYGEETQDAEFYAKSDLAFPSGEPLPACWTDPHYRRR</sequence>
<dbReference type="EMBL" id="PTIU01000005">
    <property type="protein sequence ID" value="PPK55439.1"/>
    <property type="molecule type" value="Genomic_DNA"/>
</dbReference>
<keyword evidence="4" id="KW-1185">Reference proteome</keyword>